<dbReference type="AlphaFoldDB" id="A0A0F3NLP4"/>
<protein>
    <submittedName>
        <fullName evidence="1">Uncharacterized protein</fullName>
    </submittedName>
</protein>
<comment type="caution">
    <text evidence="1">The sequence shown here is derived from an EMBL/GenBank/DDBJ whole genome shotgun (WGS) entry which is preliminary data.</text>
</comment>
<dbReference type="EMBL" id="LANT01000001">
    <property type="protein sequence ID" value="KJV68607.1"/>
    <property type="molecule type" value="Genomic_DNA"/>
</dbReference>
<reference evidence="1 2" key="1">
    <citation type="submission" date="2015-01" db="EMBL/GenBank/DDBJ databases">
        <title>Genome Sequencing of Rickettsiales.</title>
        <authorList>
            <person name="Daugherty S.C."/>
            <person name="Su Q."/>
            <person name="Abolude K."/>
            <person name="Beier-Sexton M."/>
            <person name="Carlyon J.A."/>
            <person name="Carter R."/>
            <person name="Day N.P."/>
            <person name="Dumler S.J."/>
            <person name="Dyachenko V."/>
            <person name="Godinez A."/>
            <person name="Kurtti T.J."/>
            <person name="Lichay M."/>
            <person name="Mullins K.E."/>
            <person name="Ott S."/>
            <person name="Pappas-Brown V."/>
            <person name="Paris D.H."/>
            <person name="Patel P."/>
            <person name="Richards A.L."/>
            <person name="Sadzewicz L."/>
            <person name="Sears K."/>
            <person name="Seidman D."/>
            <person name="Sengamalay N."/>
            <person name="Stenos J."/>
            <person name="Tallon L.J."/>
            <person name="Vincent G."/>
            <person name="Fraser C.M."/>
            <person name="Munderloh U."/>
            <person name="Dunning-Hotopp J.C."/>
        </authorList>
    </citation>
    <scope>NUCLEOTIDE SEQUENCE [LARGE SCALE GENOMIC DNA]</scope>
    <source>
        <strain evidence="1 2">NCH-1</strain>
    </source>
</reference>
<gene>
    <name evidence="1" type="ORF">EPHNCH_0094</name>
</gene>
<dbReference type="PATRIC" id="fig|1359161.3.peg.92"/>
<proteinExistence type="predicted"/>
<evidence type="ECO:0000313" key="2">
    <source>
        <dbReference type="Proteomes" id="UP000033754"/>
    </source>
</evidence>
<accession>A0A0F3NLP4</accession>
<dbReference type="RefSeq" id="WP_011451335.1">
    <property type="nucleotide sequence ID" value="NZ_LANT01000001.1"/>
</dbReference>
<dbReference type="Proteomes" id="UP000033754">
    <property type="component" value="Unassembled WGS sequence"/>
</dbReference>
<sequence>MLRLLSFGLLLVMNELLLRGSVWWIVYYAYASDVQQCGNVANGLS</sequence>
<organism evidence="1 2">
    <name type="scientific">Anaplasma phagocytophilum str. NCH-1</name>
    <dbReference type="NCBI Taxonomy" id="1359161"/>
    <lineage>
        <taxon>Bacteria</taxon>
        <taxon>Pseudomonadati</taxon>
        <taxon>Pseudomonadota</taxon>
        <taxon>Alphaproteobacteria</taxon>
        <taxon>Rickettsiales</taxon>
        <taxon>Anaplasmataceae</taxon>
        <taxon>Anaplasma</taxon>
        <taxon>phagocytophilum group</taxon>
    </lineage>
</organism>
<evidence type="ECO:0000313" key="1">
    <source>
        <dbReference type="EMBL" id="KJV68607.1"/>
    </source>
</evidence>
<name>A0A0F3NLP4_ANAPH</name>